<evidence type="ECO:0000256" key="1">
    <source>
        <dbReference type="ARBA" id="ARBA00004479"/>
    </source>
</evidence>
<evidence type="ECO:0000256" key="3">
    <source>
        <dbReference type="ARBA" id="ARBA00022692"/>
    </source>
</evidence>
<evidence type="ECO:0000313" key="10">
    <source>
        <dbReference type="EMBL" id="CAI5789913.1"/>
    </source>
</evidence>
<dbReference type="Proteomes" id="UP001178461">
    <property type="component" value="Chromosome 13"/>
</dbReference>
<name>A0AA35L666_9SAUR</name>
<dbReference type="PROSITE" id="PS50835">
    <property type="entry name" value="IG_LIKE"/>
    <property type="match status" value="1"/>
</dbReference>
<reference evidence="10" key="1">
    <citation type="submission" date="2022-12" db="EMBL/GenBank/DDBJ databases">
        <authorList>
            <person name="Alioto T."/>
            <person name="Alioto T."/>
            <person name="Gomez Garrido J."/>
        </authorList>
    </citation>
    <scope>NUCLEOTIDE SEQUENCE</scope>
</reference>
<evidence type="ECO:0000256" key="6">
    <source>
        <dbReference type="ARBA" id="ARBA00023136"/>
    </source>
</evidence>
<keyword evidence="11" id="KW-1185">Reference proteome</keyword>
<dbReference type="InterPro" id="IPR003599">
    <property type="entry name" value="Ig_sub"/>
</dbReference>
<sequence>MRKLLTKVYHHQMASTGLAGIAIVLGTADVLHAFAIIEKEDVFKKTPCPAFLMFENAAYLADMSFELPCNCKPEEVTSVVWYFQKNMGRHRTKVLTDFDGTLVVDSSHIKRGVDMLRRFSIRMFSLIVFRVQVEDSGHYICGTKKGDFFYGYDVDVQTSKNIAVAFADEDQHPQKDFNRTHFVVFTVFWEWTKCNRCDVRGEQRRVGLCYVQSPYLLRRYRTTIPEVASCGSKSVPKQFRGVPNRKPEVVIRSCMAPCRKKMSSMGEASISDVISKLGEKPWVPDIPIQFHKQSLGTGLIIACPGARPEHAVAWDKDSTRMYLTRFLTGVNKSMRVFIDHGNHLHIRFAQMDDRGVYYCWREGQLVAGFRLAVVYESRHKRSIDDPETQYAIKAIFTSYVFITLLFVSIHIVRCCVYAFRCTSVE</sequence>
<dbReference type="InterPro" id="IPR013106">
    <property type="entry name" value="Ig_V-set"/>
</dbReference>
<comment type="similarity">
    <text evidence="2">Belongs to the FAM187 family.</text>
</comment>
<dbReference type="Gene3D" id="2.60.40.10">
    <property type="entry name" value="Immunoglobulins"/>
    <property type="match status" value="1"/>
</dbReference>
<evidence type="ECO:0000256" key="8">
    <source>
        <dbReference type="SAM" id="Phobius"/>
    </source>
</evidence>
<dbReference type="SUPFAM" id="SSF48726">
    <property type="entry name" value="Immunoglobulin"/>
    <property type="match status" value="2"/>
</dbReference>
<evidence type="ECO:0000313" key="11">
    <source>
        <dbReference type="Proteomes" id="UP001178461"/>
    </source>
</evidence>
<keyword evidence="6 8" id="KW-0472">Membrane</keyword>
<organism evidence="10 11">
    <name type="scientific">Podarcis lilfordi</name>
    <name type="common">Lilford's wall lizard</name>
    <dbReference type="NCBI Taxonomy" id="74358"/>
    <lineage>
        <taxon>Eukaryota</taxon>
        <taxon>Metazoa</taxon>
        <taxon>Chordata</taxon>
        <taxon>Craniata</taxon>
        <taxon>Vertebrata</taxon>
        <taxon>Euteleostomi</taxon>
        <taxon>Lepidosauria</taxon>
        <taxon>Squamata</taxon>
        <taxon>Bifurcata</taxon>
        <taxon>Unidentata</taxon>
        <taxon>Episquamata</taxon>
        <taxon>Laterata</taxon>
        <taxon>Lacertibaenia</taxon>
        <taxon>Lacertidae</taxon>
        <taxon>Podarcis</taxon>
    </lineage>
</organism>
<evidence type="ECO:0000259" key="9">
    <source>
        <dbReference type="PROSITE" id="PS50835"/>
    </source>
</evidence>
<evidence type="ECO:0000256" key="5">
    <source>
        <dbReference type="ARBA" id="ARBA00022989"/>
    </source>
</evidence>
<dbReference type="InterPro" id="IPR036179">
    <property type="entry name" value="Ig-like_dom_sf"/>
</dbReference>
<dbReference type="SMART" id="SM00409">
    <property type="entry name" value="IG"/>
    <property type="match status" value="2"/>
</dbReference>
<keyword evidence="3 8" id="KW-0812">Transmembrane</keyword>
<dbReference type="PANTHER" id="PTHR32178:SF7">
    <property type="entry name" value="IG-LIKE V-TYPE DOMAIN-CONTAINING PROTEIN FAM187A"/>
    <property type="match status" value="1"/>
</dbReference>
<protein>
    <submittedName>
        <fullName evidence="10">Ig-like V-type domain-containing protein FAM187A</fullName>
    </submittedName>
</protein>
<gene>
    <name evidence="10" type="ORF">PODLI_1B008378</name>
</gene>
<dbReference type="GO" id="GO:0016020">
    <property type="term" value="C:membrane"/>
    <property type="evidence" value="ECO:0007669"/>
    <property type="project" value="UniProtKB-SubCell"/>
</dbReference>
<dbReference type="AlphaFoldDB" id="A0AA35L666"/>
<keyword evidence="4" id="KW-0732">Signal</keyword>
<evidence type="ECO:0000256" key="2">
    <source>
        <dbReference type="ARBA" id="ARBA00008727"/>
    </source>
</evidence>
<keyword evidence="7" id="KW-0325">Glycoprotein</keyword>
<keyword evidence="5 8" id="KW-1133">Transmembrane helix</keyword>
<dbReference type="InterPro" id="IPR007110">
    <property type="entry name" value="Ig-like_dom"/>
</dbReference>
<dbReference type="InterPro" id="IPR039311">
    <property type="entry name" value="FAM187A/B"/>
</dbReference>
<evidence type="ECO:0000256" key="4">
    <source>
        <dbReference type="ARBA" id="ARBA00022729"/>
    </source>
</evidence>
<dbReference type="Pfam" id="PF07686">
    <property type="entry name" value="V-set"/>
    <property type="match status" value="1"/>
</dbReference>
<dbReference type="PANTHER" id="PTHR32178">
    <property type="entry name" value="FAM187"/>
    <property type="match status" value="1"/>
</dbReference>
<comment type="subcellular location">
    <subcellularLocation>
        <location evidence="1">Membrane</location>
        <topology evidence="1">Single-pass type I membrane protein</topology>
    </subcellularLocation>
</comment>
<evidence type="ECO:0000256" key="7">
    <source>
        <dbReference type="ARBA" id="ARBA00023180"/>
    </source>
</evidence>
<proteinExistence type="inferred from homology"/>
<feature type="domain" description="Ig-like" evidence="9">
    <location>
        <begin position="281"/>
        <end position="359"/>
    </location>
</feature>
<dbReference type="EMBL" id="OX395138">
    <property type="protein sequence ID" value="CAI5789913.1"/>
    <property type="molecule type" value="Genomic_DNA"/>
</dbReference>
<feature type="transmembrane region" description="Helical" evidence="8">
    <location>
        <begin position="396"/>
        <end position="419"/>
    </location>
</feature>
<dbReference type="InterPro" id="IPR013783">
    <property type="entry name" value="Ig-like_fold"/>
</dbReference>
<accession>A0AA35L666</accession>